<protein>
    <submittedName>
        <fullName evidence="2">Uncharacterized protein</fullName>
    </submittedName>
</protein>
<gene>
    <name evidence="2" type="ORF">SEMRO_40_G024990.1</name>
</gene>
<dbReference type="AlphaFoldDB" id="A0A9N8DB52"/>
<evidence type="ECO:0000313" key="2">
    <source>
        <dbReference type="EMBL" id="CAB9498570.1"/>
    </source>
</evidence>
<feature type="signal peptide" evidence="1">
    <location>
        <begin position="1"/>
        <end position="30"/>
    </location>
</feature>
<evidence type="ECO:0000256" key="1">
    <source>
        <dbReference type="SAM" id="SignalP"/>
    </source>
</evidence>
<dbReference type="EMBL" id="CAICTM010000040">
    <property type="protein sequence ID" value="CAB9498570.1"/>
    <property type="molecule type" value="Genomic_DNA"/>
</dbReference>
<feature type="chain" id="PRO_5040245390" evidence="1">
    <location>
        <begin position="31"/>
        <end position="313"/>
    </location>
</feature>
<keyword evidence="1" id="KW-0732">Signal</keyword>
<organism evidence="2 3">
    <name type="scientific">Seminavis robusta</name>
    <dbReference type="NCBI Taxonomy" id="568900"/>
    <lineage>
        <taxon>Eukaryota</taxon>
        <taxon>Sar</taxon>
        <taxon>Stramenopiles</taxon>
        <taxon>Ochrophyta</taxon>
        <taxon>Bacillariophyta</taxon>
        <taxon>Bacillariophyceae</taxon>
        <taxon>Bacillariophycidae</taxon>
        <taxon>Naviculales</taxon>
        <taxon>Naviculaceae</taxon>
        <taxon>Seminavis</taxon>
    </lineage>
</organism>
<keyword evidence="3" id="KW-1185">Reference proteome</keyword>
<reference evidence="2" key="1">
    <citation type="submission" date="2020-06" db="EMBL/GenBank/DDBJ databases">
        <authorList>
            <consortium name="Plant Systems Biology data submission"/>
        </authorList>
    </citation>
    <scope>NUCLEOTIDE SEQUENCE</scope>
    <source>
        <strain evidence="2">D6</strain>
    </source>
</reference>
<name>A0A9N8DB52_9STRA</name>
<proteinExistence type="predicted"/>
<comment type="caution">
    <text evidence="2">The sequence shown here is derived from an EMBL/GenBank/DDBJ whole genome shotgun (WGS) entry which is preliminary data.</text>
</comment>
<sequence>MGRSQYSCGVEVRKVVKNLFLALLAALSLSDFPCSNFLDFHYSSHHEELKLFSIYSQHNQDKIKQYERAWGKANGRVGGLVSGLTAYNEGTGIHALDHAETQANRTRGGLTTYNEGIGIHALDLAEKQANGRASYNGESGLAAYVADHAEKGTLIKRLTHRTMPGGTRYPIPLPDQEHRPVPRANVDFEDVKKDIDTLNEDTDLFYNQAARKAKQNRDLTGCYKHAKHFPVVNIRYNGKRQTLGHFNTWAQVSFAWAIVLHITDAVRNETDLESEEIFKAAGSEAHSVVVHGVVGMYWNENVKKALTKGGKKD</sequence>
<accession>A0A9N8DB52</accession>
<dbReference type="Proteomes" id="UP001153069">
    <property type="component" value="Unassembled WGS sequence"/>
</dbReference>
<evidence type="ECO:0000313" key="3">
    <source>
        <dbReference type="Proteomes" id="UP001153069"/>
    </source>
</evidence>